<dbReference type="PANTHER" id="PTHR45527">
    <property type="entry name" value="NONRIBOSOMAL PEPTIDE SYNTHETASE"/>
    <property type="match status" value="1"/>
</dbReference>
<accession>T2J4I2</accession>
<dbReference type="InterPro" id="IPR001242">
    <property type="entry name" value="Condensation_dom"/>
</dbReference>
<feature type="domain" description="Condensation" evidence="2">
    <location>
        <begin position="3"/>
        <end position="53"/>
    </location>
</feature>
<dbReference type="GO" id="GO:0044550">
    <property type="term" value="P:secondary metabolite biosynthetic process"/>
    <property type="evidence" value="ECO:0007669"/>
    <property type="project" value="TreeGrafter"/>
</dbReference>
<dbReference type="PANTHER" id="PTHR45527:SF14">
    <property type="entry name" value="PLIPASTATIN SYNTHASE SUBUNIT B"/>
    <property type="match status" value="1"/>
</dbReference>
<reference evidence="3 4" key="1">
    <citation type="submission" date="2013-01" db="EMBL/GenBank/DDBJ databases">
        <authorList>
            <person name="Bench S."/>
        </authorList>
    </citation>
    <scope>NUCLEOTIDE SEQUENCE [LARGE SCALE GENOMIC DNA]</scope>
    <source>
        <strain evidence="3 4">WH 0401</strain>
    </source>
</reference>
<sequence length="186" mass="21216">MGSFEYNTDLFEEETITRMVGHLERLLSAIVANPEQRLSDLPLLSEPEQHQLLSEWNETKVEYSSLCVHQLFEVQVEKTPLAVAVEFEDQKLTYHELNRKANQLAHYLRSLGVKPEVLVGICVERSLEMVIGLLAILKAGGAYLPLDPNYPQERIQFILEETPVPVLLTQASLMDTMPENTAHWFV</sequence>
<evidence type="ECO:0000313" key="4">
    <source>
        <dbReference type="Proteomes" id="UP000018198"/>
    </source>
</evidence>
<evidence type="ECO:0000259" key="2">
    <source>
        <dbReference type="Pfam" id="PF00668"/>
    </source>
</evidence>
<dbReference type="GO" id="GO:0031177">
    <property type="term" value="F:phosphopantetheine binding"/>
    <property type="evidence" value="ECO:0007669"/>
    <property type="project" value="TreeGrafter"/>
</dbReference>
<reference evidence="3 4" key="2">
    <citation type="submission" date="2013-09" db="EMBL/GenBank/DDBJ databases">
        <title>Whole genome comparison of six Crocosphaera watsonii strains with differing phenotypes.</title>
        <authorList>
            <person name="Bench S.R."/>
            <person name="Heller P."/>
            <person name="Frank I."/>
            <person name="Arciniega M."/>
            <person name="Shilova I.N."/>
            <person name="Zehr J.P."/>
        </authorList>
    </citation>
    <scope>NUCLEOTIDE SEQUENCE [LARGE SCALE GENOMIC DNA]</scope>
    <source>
        <strain evidence="3 4">WH 0401</strain>
    </source>
</reference>
<dbReference type="InterPro" id="IPR000873">
    <property type="entry name" value="AMP-dep_synth/lig_dom"/>
</dbReference>
<dbReference type="AlphaFoldDB" id="T2J4I2"/>
<evidence type="ECO:0000259" key="1">
    <source>
        <dbReference type="Pfam" id="PF00501"/>
    </source>
</evidence>
<organism evidence="3 4">
    <name type="scientific">Crocosphaera watsonii WH 0401</name>
    <dbReference type="NCBI Taxonomy" id="555881"/>
    <lineage>
        <taxon>Bacteria</taxon>
        <taxon>Bacillati</taxon>
        <taxon>Cyanobacteriota</taxon>
        <taxon>Cyanophyceae</taxon>
        <taxon>Oscillatoriophycideae</taxon>
        <taxon>Chroococcales</taxon>
        <taxon>Aphanothecaceae</taxon>
        <taxon>Crocosphaera</taxon>
    </lineage>
</organism>
<protein>
    <submittedName>
        <fullName evidence="3">Peptide synthetase</fullName>
    </submittedName>
</protein>
<proteinExistence type="predicted"/>
<dbReference type="GO" id="GO:0005829">
    <property type="term" value="C:cytosol"/>
    <property type="evidence" value="ECO:0007669"/>
    <property type="project" value="TreeGrafter"/>
</dbReference>
<dbReference type="Gene3D" id="3.40.50.980">
    <property type="match status" value="2"/>
</dbReference>
<dbReference type="SUPFAM" id="SSF56801">
    <property type="entry name" value="Acetyl-CoA synthetase-like"/>
    <property type="match status" value="1"/>
</dbReference>
<dbReference type="Pfam" id="PF00501">
    <property type="entry name" value="AMP-binding"/>
    <property type="match status" value="1"/>
</dbReference>
<gene>
    <name evidence="3" type="ORF">CWATWH0401_4958</name>
</gene>
<evidence type="ECO:0000313" key="3">
    <source>
        <dbReference type="EMBL" id="CCQ60798.1"/>
    </source>
</evidence>
<dbReference type="GO" id="GO:0003824">
    <property type="term" value="F:catalytic activity"/>
    <property type="evidence" value="ECO:0007669"/>
    <property type="project" value="InterPro"/>
</dbReference>
<dbReference type="Gene3D" id="3.30.559.30">
    <property type="entry name" value="Nonribosomal peptide synthetase, condensation domain"/>
    <property type="match status" value="1"/>
</dbReference>
<dbReference type="GO" id="GO:0043041">
    <property type="term" value="P:amino acid activation for nonribosomal peptide biosynthetic process"/>
    <property type="evidence" value="ECO:0007669"/>
    <property type="project" value="TreeGrafter"/>
</dbReference>
<dbReference type="Proteomes" id="UP000018198">
    <property type="component" value="Unassembled WGS sequence"/>
</dbReference>
<comment type="caution">
    <text evidence="3">The sequence shown here is derived from an EMBL/GenBank/DDBJ whole genome shotgun (WGS) entry which is preliminary data.</text>
</comment>
<name>T2J4I2_CROWT</name>
<dbReference type="EMBL" id="CAQM01000207">
    <property type="protein sequence ID" value="CCQ60798.1"/>
    <property type="molecule type" value="Genomic_DNA"/>
</dbReference>
<dbReference type="FunFam" id="3.40.50.980:FF:000001">
    <property type="entry name" value="Non-ribosomal peptide synthetase"/>
    <property type="match status" value="1"/>
</dbReference>
<feature type="domain" description="AMP-dependent synthetase/ligase" evidence="1">
    <location>
        <begin position="72"/>
        <end position="171"/>
    </location>
</feature>
<dbReference type="Pfam" id="PF00668">
    <property type="entry name" value="Condensation"/>
    <property type="match status" value="1"/>
</dbReference>